<proteinExistence type="inferred from homology"/>
<keyword evidence="3" id="KW-0813">Transport</keyword>
<evidence type="ECO:0000256" key="5">
    <source>
        <dbReference type="ARBA" id="ARBA00022692"/>
    </source>
</evidence>
<reference evidence="13" key="1">
    <citation type="journal article" date="2019" name="Int. J. Syst. Evol. Microbiol.">
        <title>The Global Catalogue of Microorganisms (GCM) 10K type strain sequencing project: providing services to taxonomists for standard genome sequencing and annotation.</title>
        <authorList>
            <consortium name="The Broad Institute Genomics Platform"/>
            <consortium name="The Broad Institute Genome Sequencing Center for Infectious Disease"/>
            <person name="Wu L."/>
            <person name="Ma J."/>
        </authorList>
    </citation>
    <scope>NUCLEOTIDE SEQUENCE [LARGE SCALE GENOMIC DNA]</scope>
    <source>
        <strain evidence="13">KCTC 42644</strain>
    </source>
</reference>
<keyword evidence="4" id="KW-1134">Transmembrane beta strand</keyword>
<comment type="similarity">
    <text evidence="2">Belongs to the TPS (TC 1.B.20) family.</text>
</comment>
<keyword evidence="8" id="KW-0998">Cell outer membrane</keyword>
<evidence type="ECO:0000256" key="7">
    <source>
        <dbReference type="ARBA" id="ARBA00023136"/>
    </source>
</evidence>
<evidence type="ECO:0000256" key="2">
    <source>
        <dbReference type="ARBA" id="ARBA00009055"/>
    </source>
</evidence>
<name>A0ABV7XBV0_9SPHN</name>
<keyword evidence="5" id="KW-0812">Transmembrane</keyword>
<dbReference type="InterPro" id="IPR013686">
    <property type="entry name" value="Polypept-transport_assoc_ShlB"/>
</dbReference>
<keyword evidence="10" id="KW-0732">Signal</keyword>
<dbReference type="InterPro" id="IPR005565">
    <property type="entry name" value="Hemolysn_activator_HlyB_C"/>
</dbReference>
<evidence type="ECO:0000313" key="12">
    <source>
        <dbReference type="EMBL" id="MFC3712508.1"/>
    </source>
</evidence>
<keyword evidence="6" id="KW-0653">Protein transport</keyword>
<evidence type="ECO:0000256" key="9">
    <source>
        <dbReference type="SAM" id="MobiDB-lite"/>
    </source>
</evidence>
<keyword evidence="13" id="KW-1185">Reference proteome</keyword>
<feature type="region of interest" description="Disordered" evidence="9">
    <location>
        <begin position="35"/>
        <end position="54"/>
    </location>
</feature>
<evidence type="ECO:0000256" key="3">
    <source>
        <dbReference type="ARBA" id="ARBA00022448"/>
    </source>
</evidence>
<dbReference type="InterPro" id="IPR034746">
    <property type="entry name" value="POTRA"/>
</dbReference>
<evidence type="ECO:0000256" key="8">
    <source>
        <dbReference type="ARBA" id="ARBA00023237"/>
    </source>
</evidence>
<dbReference type="PANTHER" id="PTHR34597:SF6">
    <property type="entry name" value="BLR6126 PROTEIN"/>
    <property type="match status" value="1"/>
</dbReference>
<organism evidence="12 13">
    <name type="scientific">Sphingoaurantiacus capsulatus</name>
    <dbReference type="NCBI Taxonomy" id="1771310"/>
    <lineage>
        <taxon>Bacteria</taxon>
        <taxon>Pseudomonadati</taxon>
        <taxon>Pseudomonadota</taxon>
        <taxon>Alphaproteobacteria</taxon>
        <taxon>Sphingomonadales</taxon>
        <taxon>Sphingosinicellaceae</taxon>
        <taxon>Sphingoaurantiacus</taxon>
    </lineage>
</organism>
<evidence type="ECO:0000259" key="11">
    <source>
        <dbReference type="PROSITE" id="PS51779"/>
    </source>
</evidence>
<dbReference type="Gene3D" id="3.10.20.310">
    <property type="entry name" value="membrane protein fhac"/>
    <property type="match status" value="1"/>
</dbReference>
<dbReference type="Pfam" id="PF08479">
    <property type="entry name" value="POTRA_2"/>
    <property type="match status" value="1"/>
</dbReference>
<keyword evidence="7" id="KW-0472">Membrane</keyword>
<accession>A0ABV7XBV0</accession>
<gene>
    <name evidence="12" type="ORF">ACFOMD_08005</name>
</gene>
<evidence type="ECO:0000313" key="13">
    <source>
        <dbReference type="Proteomes" id="UP001595615"/>
    </source>
</evidence>
<dbReference type="Pfam" id="PF03865">
    <property type="entry name" value="ShlB"/>
    <property type="match status" value="1"/>
</dbReference>
<dbReference type="Proteomes" id="UP001595615">
    <property type="component" value="Unassembled WGS sequence"/>
</dbReference>
<dbReference type="EMBL" id="JBHRXV010000004">
    <property type="protein sequence ID" value="MFC3712508.1"/>
    <property type="molecule type" value="Genomic_DNA"/>
</dbReference>
<dbReference type="RefSeq" id="WP_380859501.1">
    <property type="nucleotide sequence ID" value="NZ_JBHRXV010000004.1"/>
</dbReference>
<dbReference type="InterPro" id="IPR051544">
    <property type="entry name" value="TPS_OM_transporter"/>
</dbReference>
<evidence type="ECO:0000256" key="10">
    <source>
        <dbReference type="SAM" id="SignalP"/>
    </source>
</evidence>
<comment type="subcellular location">
    <subcellularLocation>
        <location evidence="1">Cell outer membrane</location>
    </subcellularLocation>
</comment>
<feature type="chain" id="PRO_5046438074" evidence="10">
    <location>
        <begin position="31"/>
        <end position="568"/>
    </location>
</feature>
<protein>
    <submittedName>
        <fullName evidence="12">ShlB/FhaC/HecB family hemolysin secretion/activation protein</fullName>
    </submittedName>
</protein>
<evidence type="ECO:0000256" key="4">
    <source>
        <dbReference type="ARBA" id="ARBA00022452"/>
    </source>
</evidence>
<feature type="domain" description="POTRA" evidence="11">
    <location>
        <begin position="78"/>
        <end position="153"/>
    </location>
</feature>
<dbReference type="Gene3D" id="2.40.160.50">
    <property type="entry name" value="membrane protein fhac: a member of the omp85/tpsb transporter family"/>
    <property type="match status" value="1"/>
</dbReference>
<evidence type="ECO:0000256" key="6">
    <source>
        <dbReference type="ARBA" id="ARBA00022927"/>
    </source>
</evidence>
<dbReference type="PANTHER" id="PTHR34597">
    <property type="entry name" value="SLR1661 PROTEIN"/>
    <property type="match status" value="1"/>
</dbReference>
<dbReference type="PROSITE" id="PS51779">
    <property type="entry name" value="POTRA"/>
    <property type="match status" value="1"/>
</dbReference>
<sequence length="568" mass="59962">MTLAPTFPARAPAPILAALLLAGVATPALAQTATPVPNQADISRQRVPQPLPETPQFDLRIQTPERAATPRAVDEIEFEVARIAVEGATRYPEAEVRAIFAPLEGRKIVLEELRTAANTLENRYRGDGYFLTRVFVPPQQVKDGVLTVRVVEGYIGNAFVESADEATRERLGKMIAPIVGVKPISLEALERRLLIINDLPGIAGNGVLRQGAELGQSELALAVTELPSSYSLSVNNTGSDSLGPWAFGANATLSRPFGRIGALDLGLAGAGDKLKELRSFNARYAEPIGSSGTVASLGGLVAVAKPGGVVKPLDLESFVTSFAARVRHPILRGRETSLFFDGGITANRSRTEAVGVRIILDKTVVAEAGLVLQQSSWLGGVTTASVSIFRGLPFLGSMDSDAALPSVVGFEPDFTRVTLSGTRLQPIANRFSALVGVQGQYTGDTLLSGEQIAFGGPSIGRGYDPSTVAGDRGLGGVIELRYDMKLPQQASVNSVQLYTFVDRARAQSLANGAQGKVGATVASWGLGARMALFSKAFVDVRFADATRSVAGAVPQRDPRVTVTGFIGF</sequence>
<feature type="signal peptide" evidence="10">
    <location>
        <begin position="1"/>
        <end position="30"/>
    </location>
</feature>
<comment type="caution">
    <text evidence="12">The sequence shown here is derived from an EMBL/GenBank/DDBJ whole genome shotgun (WGS) entry which is preliminary data.</text>
</comment>
<evidence type="ECO:0000256" key="1">
    <source>
        <dbReference type="ARBA" id="ARBA00004442"/>
    </source>
</evidence>